<reference evidence="4" key="2">
    <citation type="submission" date="2023-07" db="EMBL/GenBank/DDBJ databases">
        <authorList>
            <person name="Shen H."/>
        </authorList>
    </citation>
    <scope>NUCLEOTIDE SEQUENCE</scope>
    <source>
        <strain evidence="4">TNR-22</strain>
    </source>
</reference>
<dbReference type="PANTHER" id="PTHR30055:SF181">
    <property type="entry name" value="BLR6905 PROTEIN"/>
    <property type="match status" value="1"/>
</dbReference>
<dbReference type="PRINTS" id="PR00455">
    <property type="entry name" value="HTHTETR"/>
</dbReference>
<dbReference type="Pfam" id="PF00440">
    <property type="entry name" value="TetR_N"/>
    <property type="match status" value="1"/>
</dbReference>
<keyword evidence="1 2" id="KW-0238">DNA-binding</keyword>
<keyword evidence="5" id="KW-1185">Reference proteome</keyword>
<sequence>MQTATSRRNLPAEERRRTMLLAALDLFSERGLAITVQQLADRVKVTQPLVHRYFPTKSDLIEAILELIQRGHWQPEWGERLAERDRPLAERLQEFYASYLPAIYRIQWYRGFLFAALDDSGFAQTYLEQFHSEILVTIAEELRANFGYPSLAEVGLFERETEMIYAMHSTAIFIGLRRYVYETPVIKDVAPVIRDQIRATLFLAPEVLEELMPGKKRLAG</sequence>
<dbReference type="InterPro" id="IPR050109">
    <property type="entry name" value="HTH-type_TetR-like_transc_reg"/>
</dbReference>
<reference evidence="4" key="1">
    <citation type="journal article" date="2015" name="Int. J. Syst. Evol. Microbiol.">
        <title>Rhizobium alvei sp. nov., isolated from a freshwater river.</title>
        <authorList>
            <person name="Sheu S.Y."/>
            <person name="Huang H.W."/>
            <person name="Young C.C."/>
            <person name="Chen W.M."/>
        </authorList>
    </citation>
    <scope>NUCLEOTIDE SEQUENCE</scope>
    <source>
        <strain evidence="4">TNR-22</strain>
    </source>
</reference>
<proteinExistence type="predicted"/>
<dbReference type="Proteomes" id="UP001174932">
    <property type="component" value="Unassembled WGS sequence"/>
</dbReference>
<dbReference type="RefSeq" id="WP_304378664.1">
    <property type="nucleotide sequence ID" value="NZ_JAUOZU010000021.1"/>
</dbReference>
<dbReference type="EMBL" id="JAUOZU010000021">
    <property type="protein sequence ID" value="MDO6966734.1"/>
    <property type="molecule type" value="Genomic_DNA"/>
</dbReference>
<name>A0ABT8YSS2_9HYPH</name>
<evidence type="ECO:0000313" key="5">
    <source>
        <dbReference type="Proteomes" id="UP001174932"/>
    </source>
</evidence>
<dbReference type="PROSITE" id="PS01081">
    <property type="entry name" value="HTH_TETR_1"/>
    <property type="match status" value="1"/>
</dbReference>
<dbReference type="InterPro" id="IPR001647">
    <property type="entry name" value="HTH_TetR"/>
</dbReference>
<comment type="caution">
    <text evidence="4">The sequence shown here is derived from an EMBL/GenBank/DDBJ whole genome shotgun (WGS) entry which is preliminary data.</text>
</comment>
<feature type="DNA-binding region" description="H-T-H motif" evidence="2">
    <location>
        <begin position="35"/>
        <end position="54"/>
    </location>
</feature>
<protein>
    <submittedName>
        <fullName evidence="4">TetR/AcrR family transcriptional regulator</fullName>
    </submittedName>
</protein>
<evidence type="ECO:0000256" key="2">
    <source>
        <dbReference type="PROSITE-ProRule" id="PRU00335"/>
    </source>
</evidence>
<dbReference type="PANTHER" id="PTHR30055">
    <property type="entry name" value="HTH-TYPE TRANSCRIPTIONAL REGULATOR RUTR"/>
    <property type="match status" value="1"/>
</dbReference>
<dbReference type="Gene3D" id="1.10.357.10">
    <property type="entry name" value="Tetracycline Repressor, domain 2"/>
    <property type="match status" value="1"/>
</dbReference>
<dbReference type="PROSITE" id="PS50977">
    <property type="entry name" value="HTH_TETR_2"/>
    <property type="match status" value="1"/>
</dbReference>
<accession>A0ABT8YSS2</accession>
<evidence type="ECO:0000259" key="3">
    <source>
        <dbReference type="PROSITE" id="PS50977"/>
    </source>
</evidence>
<dbReference type="SUPFAM" id="SSF46689">
    <property type="entry name" value="Homeodomain-like"/>
    <property type="match status" value="1"/>
</dbReference>
<organism evidence="4 5">
    <name type="scientific">Rhizobium alvei</name>
    <dbReference type="NCBI Taxonomy" id="1132659"/>
    <lineage>
        <taxon>Bacteria</taxon>
        <taxon>Pseudomonadati</taxon>
        <taxon>Pseudomonadota</taxon>
        <taxon>Alphaproteobacteria</taxon>
        <taxon>Hyphomicrobiales</taxon>
        <taxon>Rhizobiaceae</taxon>
        <taxon>Rhizobium/Agrobacterium group</taxon>
        <taxon>Rhizobium</taxon>
    </lineage>
</organism>
<evidence type="ECO:0000256" key="1">
    <source>
        <dbReference type="ARBA" id="ARBA00023125"/>
    </source>
</evidence>
<gene>
    <name evidence="4" type="ORF">Q4481_22510</name>
</gene>
<feature type="domain" description="HTH tetR-type" evidence="3">
    <location>
        <begin position="13"/>
        <end position="72"/>
    </location>
</feature>
<evidence type="ECO:0000313" key="4">
    <source>
        <dbReference type="EMBL" id="MDO6966734.1"/>
    </source>
</evidence>
<dbReference type="InterPro" id="IPR023772">
    <property type="entry name" value="DNA-bd_HTH_TetR-type_CS"/>
</dbReference>
<dbReference type="InterPro" id="IPR009057">
    <property type="entry name" value="Homeodomain-like_sf"/>
</dbReference>